<accession>A0A1W1HDP9</accession>
<organism evidence="1 2">
    <name type="scientific">Desulfamplus magnetovallimortis</name>
    <dbReference type="NCBI Taxonomy" id="1246637"/>
    <lineage>
        <taxon>Bacteria</taxon>
        <taxon>Pseudomonadati</taxon>
        <taxon>Thermodesulfobacteriota</taxon>
        <taxon>Desulfobacteria</taxon>
        <taxon>Desulfobacterales</taxon>
        <taxon>Desulfobacteraceae</taxon>
        <taxon>Desulfamplus</taxon>
    </lineage>
</organism>
<dbReference type="AlphaFoldDB" id="A0A1W1HDP9"/>
<sequence>MYYEIKQKGECDCYEADDTQKQIIHKHNIFLYNYYHFIEL</sequence>
<evidence type="ECO:0000313" key="1">
    <source>
        <dbReference type="EMBL" id="SLM30600.1"/>
    </source>
</evidence>
<keyword evidence="2" id="KW-1185">Reference proteome</keyword>
<protein>
    <submittedName>
        <fullName evidence="1">Uncharacterized protein</fullName>
    </submittedName>
</protein>
<proteinExistence type="predicted"/>
<name>A0A1W1HDP9_9BACT</name>
<reference evidence="1 2" key="1">
    <citation type="submission" date="2017-03" db="EMBL/GenBank/DDBJ databases">
        <authorList>
            <person name="Afonso C.L."/>
            <person name="Miller P.J."/>
            <person name="Scott M.A."/>
            <person name="Spackman E."/>
            <person name="Goraichik I."/>
            <person name="Dimitrov K.M."/>
            <person name="Suarez D.L."/>
            <person name="Swayne D.E."/>
        </authorList>
    </citation>
    <scope>NUCLEOTIDE SEQUENCE [LARGE SCALE GENOMIC DNA]</scope>
    <source>
        <strain evidence="1">PRJEB14757</strain>
    </source>
</reference>
<dbReference type="Proteomes" id="UP000191931">
    <property type="component" value="Unassembled WGS sequence"/>
</dbReference>
<dbReference type="EMBL" id="FWEV01000149">
    <property type="protein sequence ID" value="SLM30600.1"/>
    <property type="molecule type" value="Genomic_DNA"/>
</dbReference>
<evidence type="ECO:0000313" key="2">
    <source>
        <dbReference type="Proteomes" id="UP000191931"/>
    </source>
</evidence>
<gene>
    <name evidence="1" type="ORF">MTBBW1_2320016</name>
</gene>